<comment type="caution">
    <text evidence="1">The sequence shown here is derived from an EMBL/GenBank/DDBJ whole genome shotgun (WGS) entry which is preliminary data.</text>
</comment>
<dbReference type="Proteomes" id="UP001629235">
    <property type="component" value="Unassembled WGS sequence"/>
</dbReference>
<dbReference type="EMBL" id="JAQQDW010000021">
    <property type="protein sequence ID" value="MFM0104358.1"/>
    <property type="molecule type" value="Genomic_DNA"/>
</dbReference>
<sequence>MDASSYGTDRPWSVSLIQTKMIPPRLPSGCVQRHALLERLHERPPRSITVVTAPAGFGKTTLLAGWREALLAQEHPVAWLSLDEEDDDPQLFGAYLVAALARASAEIAGEAQQLLNKDALTPIKTVISVLLNGIAACGRSVFLVLDDVDRLTATPVLAIVSRLLRYVPENMHVLLGARGEPALMVGQLTAPEKLMRINADDLRFSIDEAQAFFDQTGTVPLDRTSVELLNEATEGWVAGLQLASLALSQAGDVAKVASHLAGASSGIDRYLNDTVLAHLPPPMLKFLMYTSILERLSPAVCDAIMGGGGGGGSGSGEKLDWLERHNVFIRPLDETRDWYRYHALLSEALRRRLIRLMPQQVPLLHHRASQWFAGSRLWPEAVRHALAAGEFEQAAQWAQNCAIEMLERGDPFALLGWIGKLPPDVVQGRLRLRLAKAWAFAFSFQTSRASREIDAVADELNRARRDDGDMAEEAALAEINAVSAVVAGVNDNSERALELWRAAEASLAPAAPWVKGYAQSAQYFGLMYRGGFDQIRRIWEIANERVDQSQEPNYSDICRDTAYGYAALIHGELAAARQILEATFQRAEKALGFLSPGATWAAACLASLYYECNELPEARKMIAGRTTIALETTPLGALTRHVLSAGRLLWRDGESGSALAILEDGRQVAIERQWLRLKLACDAEAVRLLLDAGDVTKARRIADELGASMPMMCEGRMGSAVETWASYCLLQARVLIAEDHADEAVPLLERSLETVEPIGLRFHETVISVLLSRALEQCGASERALVALGRALCIGRASGMINSFVDEGQPVRVLLQRFRQVLGDVSNVETAYVDRLLAVFGDRCGSAAASSPSVKSVPMSSDVLSVRELEVLTCVARGLSNKEIGRSLKLAPETVKWHLKNIFEKLDVSSRIEAVQRVFGFGDREGRAAM</sequence>
<reference evidence="1 2" key="1">
    <citation type="journal article" date="2024" name="Chem. Sci.">
        <title>Discovery of megapolipeptins by genome mining of a Burkholderiales bacteria collection.</title>
        <authorList>
            <person name="Paulo B.S."/>
            <person name="Recchia M.J.J."/>
            <person name="Lee S."/>
            <person name="Fergusson C.H."/>
            <person name="Romanowski S.B."/>
            <person name="Hernandez A."/>
            <person name="Krull N."/>
            <person name="Liu D.Y."/>
            <person name="Cavanagh H."/>
            <person name="Bos A."/>
            <person name="Gray C.A."/>
            <person name="Murphy B.T."/>
            <person name="Linington R.G."/>
            <person name="Eustaquio A.S."/>
        </authorList>
    </citation>
    <scope>NUCLEOTIDE SEQUENCE [LARGE SCALE GENOMIC DNA]</scope>
    <source>
        <strain evidence="1 2">RL18-126-BIB-B</strain>
    </source>
</reference>
<organism evidence="1 2">
    <name type="scientific">Paraburkholderia rhynchosiae</name>
    <dbReference type="NCBI Taxonomy" id="487049"/>
    <lineage>
        <taxon>Bacteria</taxon>
        <taxon>Pseudomonadati</taxon>
        <taxon>Pseudomonadota</taxon>
        <taxon>Betaproteobacteria</taxon>
        <taxon>Burkholderiales</taxon>
        <taxon>Burkholderiaceae</taxon>
        <taxon>Paraburkholderia</taxon>
    </lineage>
</organism>
<keyword evidence="2" id="KW-1185">Reference proteome</keyword>
<name>A0ACC7NA22_9BURK</name>
<protein>
    <submittedName>
        <fullName evidence="1">LuxR C-terminal-related transcriptional regulator</fullName>
    </submittedName>
</protein>
<accession>A0ACC7NA22</accession>
<gene>
    <name evidence="1" type="ORF">PQR01_12935</name>
</gene>
<evidence type="ECO:0000313" key="1">
    <source>
        <dbReference type="EMBL" id="MFM0104358.1"/>
    </source>
</evidence>
<evidence type="ECO:0000313" key="2">
    <source>
        <dbReference type="Proteomes" id="UP001629235"/>
    </source>
</evidence>
<proteinExistence type="predicted"/>